<evidence type="ECO:0000313" key="2">
    <source>
        <dbReference type="Proteomes" id="UP000247744"/>
    </source>
</evidence>
<protein>
    <submittedName>
        <fullName evidence="1">Uncharacterized protein</fullName>
    </submittedName>
</protein>
<proteinExistence type="predicted"/>
<gene>
    <name evidence="1" type="ORF">DKK75_07635</name>
</gene>
<dbReference type="Proteomes" id="UP000247744">
    <property type="component" value="Unassembled WGS sequence"/>
</dbReference>
<dbReference type="AlphaFoldDB" id="A0A318M578"/>
<reference evidence="1 2" key="1">
    <citation type="submission" date="2018-05" db="EMBL/GenBank/DDBJ databases">
        <title>Reference genomes for bee gut microbiota database.</title>
        <authorList>
            <person name="Ellegaard K.M."/>
        </authorList>
    </citation>
    <scope>NUCLEOTIDE SEQUENCE [LARGE SCALE GENOMIC DNA]</scope>
    <source>
        <strain evidence="1 2">ESL0200</strain>
    </source>
</reference>
<sequence>MQSHVCVSVLYMTKPLGCRIKIYGILLVDFERSAGHSYATIGMLDKPIRGVTRCINIGHHDRVQFAIAQIVTCQYDGVILFKVADTSQGNGVSEENPAISIELICFCDGFFKVVAAYTYDQTVPS</sequence>
<name>A0A318M578_9BIFI</name>
<evidence type="ECO:0000313" key="1">
    <source>
        <dbReference type="EMBL" id="PXY81593.1"/>
    </source>
</evidence>
<accession>A0A318M578</accession>
<comment type="caution">
    <text evidence="1">The sequence shown here is derived from an EMBL/GenBank/DDBJ whole genome shotgun (WGS) entry which is preliminary data.</text>
</comment>
<organism evidence="1 2">
    <name type="scientific">Bifidobacterium asteroides</name>
    <dbReference type="NCBI Taxonomy" id="1684"/>
    <lineage>
        <taxon>Bacteria</taxon>
        <taxon>Bacillati</taxon>
        <taxon>Actinomycetota</taxon>
        <taxon>Actinomycetes</taxon>
        <taxon>Bifidobacteriales</taxon>
        <taxon>Bifidobacteriaceae</taxon>
        <taxon>Bifidobacterium</taxon>
    </lineage>
</organism>
<dbReference type="EMBL" id="QGLL01000009">
    <property type="protein sequence ID" value="PXY81593.1"/>
    <property type="molecule type" value="Genomic_DNA"/>
</dbReference>